<accession>A0A7S1TQR5</accession>
<evidence type="ECO:0008006" key="3">
    <source>
        <dbReference type="Google" id="ProtNLM"/>
    </source>
</evidence>
<reference evidence="2" key="1">
    <citation type="submission" date="2021-01" db="EMBL/GenBank/DDBJ databases">
        <authorList>
            <person name="Corre E."/>
            <person name="Pelletier E."/>
            <person name="Niang G."/>
            <person name="Scheremetjew M."/>
            <person name="Finn R."/>
            <person name="Kale V."/>
            <person name="Holt S."/>
            <person name="Cochrane G."/>
            <person name="Meng A."/>
            <person name="Brown T."/>
            <person name="Cohen L."/>
        </authorList>
    </citation>
    <scope>NUCLEOTIDE SEQUENCE</scope>
    <source>
        <strain evidence="2">CCMP2877</strain>
    </source>
</reference>
<sequence>MMEVEPAIEPAVEPMMVEAAPASAPVPAPAPAAKPEPEEDVLGRLVADAVHVLAYEAACEVHTEVGTSRLGVLKLYDCEALLAPPADANGVSKSSISCPGCGTRVAATKFATHYGRCQNGGGNGRRSRKAVNGSSRPSSPAVPRPSPPPPPVPTRLVLPLPARAGPIAIRPTGIKLRVKLAGGKPLSLVSVAAHHGLPTKPRTFDAK</sequence>
<gene>
    <name evidence="2" type="ORF">PPAR1163_LOCUS2355</name>
</gene>
<organism evidence="2">
    <name type="scientific">Phaeomonas parva</name>
    <dbReference type="NCBI Taxonomy" id="124430"/>
    <lineage>
        <taxon>Eukaryota</taxon>
        <taxon>Sar</taxon>
        <taxon>Stramenopiles</taxon>
        <taxon>Ochrophyta</taxon>
        <taxon>Pinguiophyceae</taxon>
        <taxon>Pinguiochrysidales</taxon>
        <taxon>Pinguiochrysidaceae</taxon>
        <taxon>Phaeomonas</taxon>
    </lineage>
</organism>
<evidence type="ECO:0000256" key="1">
    <source>
        <dbReference type="SAM" id="MobiDB-lite"/>
    </source>
</evidence>
<protein>
    <recommendedName>
        <fullName evidence="3">SAGA-associated factor 11</fullName>
    </recommendedName>
</protein>
<dbReference type="AlphaFoldDB" id="A0A7S1TQR5"/>
<proteinExistence type="predicted"/>
<feature type="compositionally biased region" description="Pro residues" evidence="1">
    <location>
        <begin position="140"/>
        <end position="153"/>
    </location>
</feature>
<evidence type="ECO:0000313" key="2">
    <source>
        <dbReference type="EMBL" id="CAD9244008.1"/>
    </source>
</evidence>
<feature type="region of interest" description="Disordered" evidence="1">
    <location>
        <begin position="118"/>
        <end position="154"/>
    </location>
</feature>
<name>A0A7S1TQR5_9STRA</name>
<dbReference type="EMBL" id="HBGJ01003901">
    <property type="protein sequence ID" value="CAD9244008.1"/>
    <property type="molecule type" value="Transcribed_RNA"/>
</dbReference>